<protein>
    <submittedName>
        <fullName evidence="1">Uncharacterized protein</fullName>
    </submittedName>
</protein>
<evidence type="ECO:0000313" key="2">
    <source>
        <dbReference type="Proteomes" id="UP000218418"/>
    </source>
</evidence>
<dbReference type="EMBL" id="AP018227">
    <property type="protein sequence ID" value="BAY84692.1"/>
    <property type="molecule type" value="Genomic_DNA"/>
</dbReference>
<sequence>MISEYSKFSAPTILDAQSLSTNFPSKKRLTVLSDTFAIHPSSRLVTPAILLSFSINDSWSLFRLRFAFLSFTIPFSVARTPRLRLLEDEVRVDIDSLFDVNDNEQIMIKNSFSIITVDTLLTES</sequence>
<gene>
    <name evidence="1" type="ORF">NIES267_41880</name>
</gene>
<reference evidence="1 2" key="1">
    <citation type="submission" date="2017-06" db="EMBL/GenBank/DDBJ databases">
        <title>Genome sequencing of cyanobaciteial culture collection at National Institute for Environmental Studies (NIES).</title>
        <authorList>
            <person name="Hirose Y."/>
            <person name="Shimura Y."/>
            <person name="Fujisawa T."/>
            <person name="Nakamura Y."/>
            <person name="Kawachi M."/>
        </authorList>
    </citation>
    <scope>NUCLEOTIDE SEQUENCE [LARGE SCALE GENOMIC DNA]</scope>
    <source>
        <strain evidence="1 2">NIES-267</strain>
    </source>
</reference>
<keyword evidence="2" id="KW-1185">Reference proteome</keyword>
<name>A0A1Z4LTX7_9CYAN</name>
<accession>A0A1Z4LTX7</accession>
<dbReference type="AlphaFoldDB" id="A0A1Z4LTX7"/>
<proteinExistence type="predicted"/>
<dbReference type="Proteomes" id="UP000218418">
    <property type="component" value="Chromosome"/>
</dbReference>
<organism evidence="1 2">
    <name type="scientific">Calothrix parasitica NIES-267</name>
    <dbReference type="NCBI Taxonomy" id="1973488"/>
    <lineage>
        <taxon>Bacteria</taxon>
        <taxon>Bacillati</taxon>
        <taxon>Cyanobacteriota</taxon>
        <taxon>Cyanophyceae</taxon>
        <taxon>Nostocales</taxon>
        <taxon>Calotrichaceae</taxon>
        <taxon>Calothrix</taxon>
    </lineage>
</organism>
<evidence type="ECO:0000313" key="1">
    <source>
        <dbReference type="EMBL" id="BAY84692.1"/>
    </source>
</evidence>